<proteinExistence type="predicted"/>
<reference evidence="2 3" key="1">
    <citation type="submission" date="2020-04" db="EMBL/GenBank/DDBJ databases">
        <title>Complete genome of a Psychrophilic, Marine, Gas Vacuolate Bacterium Polaromonas vacuolata KCTC 22033T.</title>
        <authorList>
            <person name="Hwang K."/>
            <person name="Kim K.M."/>
        </authorList>
    </citation>
    <scope>NUCLEOTIDE SEQUENCE [LARGE SCALE GENOMIC DNA]</scope>
    <source>
        <strain evidence="2 3">KCTC 22033</strain>
    </source>
</reference>
<keyword evidence="3" id="KW-1185">Reference proteome</keyword>
<dbReference type="EMBL" id="CP051461">
    <property type="protein sequence ID" value="QJC56708.1"/>
    <property type="molecule type" value="Genomic_DNA"/>
</dbReference>
<dbReference type="RefSeq" id="WP_168922329.1">
    <property type="nucleotide sequence ID" value="NZ_CP051461.1"/>
</dbReference>
<dbReference type="Pfam" id="PF14341">
    <property type="entry name" value="PilX_N"/>
    <property type="match status" value="1"/>
</dbReference>
<protein>
    <recommendedName>
        <fullName evidence="1">Type 4 fimbrial biogenesis protein PilX N-terminal domain-containing protein</fullName>
    </recommendedName>
</protein>
<evidence type="ECO:0000313" key="3">
    <source>
        <dbReference type="Proteomes" id="UP000502041"/>
    </source>
</evidence>
<dbReference type="Proteomes" id="UP000502041">
    <property type="component" value="Chromosome"/>
</dbReference>
<name>A0A6H2HA04_9BURK</name>
<evidence type="ECO:0000259" key="1">
    <source>
        <dbReference type="Pfam" id="PF14341"/>
    </source>
</evidence>
<sequence>MTKKNFYTNWKPSQQKRGTVLATTLILLVVMSLVAAMALKHSIASEQISKSMRTSAVALQSAETALRQCENAIKIDSNTIEGRALISLEMPDSQASGSRPTQWKLRTNWTTAANLSNRISTNLIAATGMRPKPDARCMIEKFRLPRLDPDVTLSDPYLITAVGFSPDYQSDANANGTAGSEAWVQSIFQP</sequence>
<feature type="domain" description="Type 4 fimbrial biogenesis protein PilX N-terminal" evidence="1">
    <location>
        <begin position="17"/>
        <end position="67"/>
    </location>
</feature>
<dbReference type="KEGG" id="pvac:HC248_02018"/>
<dbReference type="InterPro" id="IPR025746">
    <property type="entry name" value="PilX_N_dom"/>
</dbReference>
<organism evidence="2 3">
    <name type="scientific">Polaromonas vacuolata</name>
    <dbReference type="NCBI Taxonomy" id="37448"/>
    <lineage>
        <taxon>Bacteria</taxon>
        <taxon>Pseudomonadati</taxon>
        <taxon>Pseudomonadota</taxon>
        <taxon>Betaproteobacteria</taxon>
        <taxon>Burkholderiales</taxon>
        <taxon>Comamonadaceae</taxon>
        <taxon>Polaromonas</taxon>
    </lineage>
</organism>
<evidence type="ECO:0000313" key="2">
    <source>
        <dbReference type="EMBL" id="QJC56708.1"/>
    </source>
</evidence>
<gene>
    <name evidence="2" type="ORF">HC248_02018</name>
</gene>
<dbReference type="AlphaFoldDB" id="A0A6H2HA04"/>
<accession>A0A6H2HA04</accession>